<dbReference type="Gene3D" id="3.40.50.300">
    <property type="entry name" value="P-loop containing nucleotide triphosphate hydrolases"/>
    <property type="match status" value="1"/>
</dbReference>
<reference evidence="1 2" key="1">
    <citation type="submission" date="2020-03" db="EMBL/GenBank/DDBJ databases">
        <title>WGS of actinomycetes isolated from Thailand.</title>
        <authorList>
            <person name="Thawai C."/>
        </authorList>
    </citation>
    <scope>NUCLEOTIDE SEQUENCE [LARGE SCALE GENOMIC DNA]</scope>
    <source>
        <strain evidence="1 2">FMUSA5-5</strain>
    </source>
</reference>
<evidence type="ECO:0008006" key="3">
    <source>
        <dbReference type="Google" id="ProtNLM"/>
    </source>
</evidence>
<name>A0ABX1BJR9_9ACTN</name>
<protein>
    <recommendedName>
        <fullName evidence="3">ABC transporter ATP-binding protein</fullName>
    </recommendedName>
</protein>
<dbReference type="EMBL" id="JAATEP010000044">
    <property type="protein sequence ID" value="NJP96031.1"/>
    <property type="molecule type" value="Genomic_DNA"/>
</dbReference>
<dbReference type="Proteomes" id="UP000696294">
    <property type="component" value="Unassembled WGS sequence"/>
</dbReference>
<evidence type="ECO:0000313" key="1">
    <source>
        <dbReference type="EMBL" id="NJP96031.1"/>
    </source>
</evidence>
<evidence type="ECO:0000313" key="2">
    <source>
        <dbReference type="Proteomes" id="UP000696294"/>
    </source>
</evidence>
<comment type="caution">
    <text evidence="1">The sequence shown here is derived from an EMBL/GenBank/DDBJ whole genome shotgun (WGS) entry which is preliminary data.</text>
</comment>
<proteinExistence type="predicted"/>
<organism evidence="1 2">
    <name type="scientific">Nonomuraea composti</name>
    <dbReference type="NCBI Taxonomy" id="2720023"/>
    <lineage>
        <taxon>Bacteria</taxon>
        <taxon>Bacillati</taxon>
        <taxon>Actinomycetota</taxon>
        <taxon>Actinomycetes</taxon>
        <taxon>Streptosporangiales</taxon>
        <taxon>Streptosporangiaceae</taxon>
        <taxon>Nonomuraea</taxon>
    </lineage>
</organism>
<dbReference type="SUPFAM" id="SSF52540">
    <property type="entry name" value="P-loop containing nucleoside triphosphate hydrolases"/>
    <property type="match status" value="1"/>
</dbReference>
<keyword evidence="2" id="KW-1185">Reference proteome</keyword>
<dbReference type="InterPro" id="IPR027417">
    <property type="entry name" value="P-loop_NTPase"/>
</dbReference>
<dbReference type="RefSeq" id="WP_168017664.1">
    <property type="nucleotide sequence ID" value="NZ_JAATEP010000044.1"/>
</dbReference>
<sequence length="126" mass="13502">MAAVAETRMTVVLSSHVVSDLTDTCDWLVVLNRGHVQISGEVDELLAAHRMLTGPAELADGIAARIPVISDNRSGRQAVLLARTGTGTPSHDPRWRASCVSLEELVLAYLRHPDATALPRPALTTT</sequence>
<gene>
    <name evidence="1" type="ORF">HCN51_42480</name>
</gene>
<accession>A0ABX1BJR9</accession>